<accession>A0A343A4E7</accession>
<evidence type="ECO:0000256" key="3">
    <source>
        <dbReference type="ARBA" id="ARBA00011291"/>
    </source>
</evidence>
<dbReference type="GO" id="GO:0015986">
    <property type="term" value="P:proton motive force-driven ATP synthesis"/>
    <property type="evidence" value="ECO:0007669"/>
    <property type="project" value="InterPro"/>
</dbReference>
<evidence type="ECO:0000256" key="9">
    <source>
        <dbReference type="ARBA" id="ARBA00023065"/>
    </source>
</evidence>
<reference evidence="14" key="1">
    <citation type="submission" date="2016-04" db="EMBL/GenBank/DDBJ databases">
        <title>Mitochondria of unsequenced beetle families.</title>
        <authorList>
            <person name="Linard B."/>
            <person name="Andujar C."/>
            <person name="Arribas P."/>
            <person name="Vogler A.P."/>
        </authorList>
    </citation>
    <scope>NUCLEOTIDE SEQUENCE</scope>
</reference>
<protein>
    <recommendedName>
        <fullName evidence="12">ATP synthase complex subunit 8</fullName>
    </recommendedName>
</protein>
<evidence type="ECO:0000256" key="10">
    <source>
        <dbReference type="ARBA" id="ARBA00023128"/>
    </source>
</evidence>
<geneLocation type="mitochondrion" evidence="14"/>
<evidence type="ECO:0000256" key="2">
    <source>
        <dbReference type="ARBA" id="ARBA00008892"/>
    </source>
</evidence>
<dbReference type="InterPro" id="IPR001421">
    <property type="entry name" value="ATP8_metazoa"/>
</dbReference>
<keyword evidence="4 12" id="KW-0813">Transport</keyword>
<dbReference type="GO" id="GO:0015078">
    <property type="term" value="F:proton transmembrane transporter activity"/>
    <property type="evidence" value="ECO:0007669"/>
    <property type="project" value="InterPro"/>
</dbReference>
<keyword evidence="9 12" id="KW-0406">Ion transport</keyword>
<comment type="subcellular location">
    <subcellularLocation>
        <location evidence="1 12">Mitochondrion membrane</location>
        <topology evidence="1 12">Single-pass membrane protein</topology>
    </subcellularLocation>
</comment>
<name>A0A343A4E7_9CUCU</name>
<evidence type="ECO:0000256" key="7">
    <source>
        <dbReference type="ARBA" id="ARBA00022781"/>
    </source>
</evidence>
<evidence type="ECO:0000256" key="8">
    <source>
        <dbReference type="ARBA" id="ARBA00022989"/>
    </source>
</evidence>
<organism evidence="14">
    <name type="scientific">Disteniidae sp. BMNH 899837</name>
    <dbReference type="NCBI Taxonomy" id="1903814"/>
    <lineage>
        <taxon>Eukaryota</taxon>
        <taxon>Metazoa</taxon>
        <taxon>Ecdysozoa</taxon>
        <taxon>Arthropoda</taxon>
        <taxon>Hexapoda</taxon>
        <taxon>Insecta</taxon>
        <taxon>Pterygota</taxon>
        <taxon>Neoptera</taxon>
        <taxon>Endopterygota</taxon>
        <taxon>Coleoptera</taxon>
        <taxon>Polyphaga</taxon>
        <taxon>Cucujiformia</taxon>
        <taxon>Chrysomeloidea</taxon>
        <taxon>Cerambycidae</taxon>
        <taxon>Disteniinae</taxon>
    </lineage>
</organism>
<gene>
    <name evidence="14" type="primary">atp8</name>
</gene>
<dbReference type="GO" id="GO:0031966">
    <property type="term" value="C:mitochondrial membrane"/>
    <property type="evidence" value="ECO:0007669"/>
    <property type="project" value="UniProtKB-SubCell"/>
</dbReference>
<dbReference type="EMBL" id="KX035158">
    <property type="protein sequence ID" value="AOY39425.1"/>
    <property type="molecule type" value="Genomic_DNA"/>
</dbReference>
<keyword evidence="7 12" id="KW-0375">Hydrogen ion transport</keyword>
<evidence type="ECO:0000256" key="12">
    <source>
        <dbReference type="RuleBase" id="RU003661"/>
    </source>
</evidence>
<proteinExistence type="inferred from homology"/>
<evidence type="ECO:0000256" key="6">
    <source>
        <dbReference type="ARBA" id="ARBA00022692"/>
    </source>
</evidence>
<comment type="subunit">
    <text evidence="3">F-type ATPases have 2 components, CF(1) - the catalytic core - and CF(0) - the membrane proton channel.</text>
</comment>
<sequence>MPQMAPLSWLNLFCLFVLIFLLFSILNFFNLNYLPPKKKEKSTKILKYNWKW</sequence>
<keyword evidence="6 12" id="KW-0812">Transmembrane</keyword>
<feature type="transmembrane region" description="Helical" evidence="13">
    <location>
        <begin position="6"/>
        <end position="29"/>
    </location>
</feature>
<keyword evidence="8 13" id="KW-1133">Transmembrane helix</keyword>
<dbReference type="GO" id="GO:0045259">
    <property type="term" value="C:proton-transporting ATP synthase complex"/>
    <property type="evidence" value="ECO:0007669"/>
    <property type="project" value="UniProtKB-KW"/>
</dbReference>
<dbReference type="Pfam" id="PF00895">
    <property type="entry name" value="ATP-synt_8"/>
    <property type="match status" value="1"/>
</dbReference>
<evidence type="ECO:0000313" key="14">
    <source>
        <dbReference type="EMBL" id="AOY39425.1"/>
    </source>
</evidence>
<evidence type="ECO:0000256" key="1">
    <source>
        <dbReference type="ARBA" id="ARBA00004304"/>
    </source>
</evidence>
<evidence type="ECO:0000256" key="4">
    <source>
        <dbReference type="ARBA" id="ARBA00022448"/>
    </source>
</evidence>
<evidence type="ECO:0000256" key="11">
    <source>
        <dbReference type="ARBA" id="ARBA00023136"/>
    </source>
</evidence>
<keyword evidence="10 12" id="KW-0496">Mitochondrion</keyword>
<evidence type="ECO:0000256" key="5">
    <source>
        <dbReference type="ARBA" id="ARBA00022547"/>
    </source>
</evidence>
<comment type="similarity">
    <text evidence="2 12">Belongs to the ATPase protein 8 family.</text>
</comment>
<keyword evidence="11 13" id="KW-0472">Membrane</keyword>
<evidence type="ECO:0000256" key="13">
    <source>
        <dbReference type="SAM" id="Phobius"/>
    </source>
</evidence>
<keyword evidence="5 12" id="KW-0138">CF(0)</keyword>
<dbReference type="AlphaFoldDB" id="A0A343A4E7"/>